<sequence>MGRKEVGMLLAESPTGAVRFRAPKTIIAGSELCREQLDELWLRARHEGKPETEIKARLTLSQIL</sequence>
<protein>
    <submittedName>
        <fullName evidence="1">Uncharacterized protein</fullName>
    </submittedName>
</protein>
<comment type="caution">
    <text evidence="1">The sequence shown here is derived from an EMBL/GenBank/DDBJ whole genome shotgun (WGS) entry which is preliminary data.</text>
</comment>
<dbReference type="Proteomes" id="UP001224890">
    <property type="component" value="Unassembled WGS sequence"/>
</dbReference>
<evidence type="ECO:0000313" key="2">
    <source>
        <dbReference type="Proteomes" id="UP001224890"/>
    </source>
</evidence>
<reference evidence="1" key="1">
    <citation type="submission" date="2021-06" db="EMBL/GenBank/DDBJ databases">
        <title>Comparative genomics, transcriptomics and evolutionary studies reveal genomic signatures of adaptation to plant cell wall in hemibiotrophic fungi.</title>
        <authorList>
            <consortium name="DOE Joint Genome Institute"/>
            <person name="Baroncelli R."/>
            <person name="Diaz J.F."/>
            <person name="Benocci T."/>
            <person name="Peng M."/>
            <person name="Battaglia E."/>
            <person name="Haridas S."/>
            <person name="Andreopoulos W."/>
            <person name="Labutti K."/>
            <person name="Pangilinan J."/>
            <person name="Floch G.L."/>
            <person name="Makela M.R."/>
            <person name="Henrissat B."/>
            <person name="Grigoriev I.V."/>
            <person name="Crouch J.A."/>
            <person name="De Vries R.P."/>
            <person name="Sukno S.A."/>
            <person name="Thon M.R."/>
        </authorList>
    </citation>
    <scope>NUCLEOTIDE SEQUENCE</scope>
    <source>
        <strain evidence="1">CBS 193.32</strain>
    </source>
</reference>
<dbReference type="RefSeq" id="XP_060436263.1">
    <property type="nucleotide sequence ID" value="XM_060565524.1"/>
</dbReference>
<accession>A0AAJ0AY89</accession>
<organism evidence="1 2">
    <name type="scientific">Colletotrichum godetiae</name>
    <dbReference type="NCBI Taxonomy" id="1209918"/>
    <lineage>
        <taxon>Eukaryota</taxon>
        <taxon>Fungi</taxon>
        <taxon>Dikarya</taxon>
        <taxon>Ascomycota</taxon>
        <taxon>Pezizomycotina</taxon>
        <taxon>Sordariomycetes</taxon>
        <taxon>Hypocreomycetidae</taxon>
        <taxon>Glomerellales</taxon>
        <taxon>Glomerellaceae</taxon>
        <taxon>Colletotrichum</taxon>
        <taxon>Colletotrichum acutatum species complex</taxon>
    </lineage>
</organism>
<evidence type="ECO:0000313" key="1">
    <source>
        <dbReference type="EMBL" id="KAK1700506.1"/>
    </source>
</evidence>
<dbReference type="AlphaFoldDB" id="A0AAJ0AY89"/>
<name>A0AAJ0AY89_9PEZI</name>
<keyword evidence="2" id="KW-1185">Reference proteome</keyword>
<dbReference type="GeneID" id="85450050"/>
<proteinExistence type="predicted"/>
<dbReference type="EMBL" id="JAHMHR010000002">
    <property type="protein sequence ID" value="KAK1700506.1"/>
    <property type="molecule type" value="Genomic_DNA"/>
</dbReference>
<gene>
    <name evidence="1" type="ORF">BDP55DRAFT_134298</name>
</gene>